<protein>
    <submittedName>
        <fullName evidence="6">OmpA family protein</fullName>
    </submittedName>
</protein>
<keyword evidence="4" id="KW-0812">Transmembrane</keyword>
<dbReference type="EMBL" id="JABXWD010000152">
    <property type="protein sequence ID" value="MBV6341807.1"/>
    <property type="molecule type" value="Genomic_DNA"/>
</dbReference>
<dbReference type="PROSITE" id="PS51123">
    <property type="entry name" value="OMPA_2"/>
    <property type="match status" value="1"/>
</dbReference>
<dbReference type="InterPro" id="IPR050330">
    <property type="entry name" value="Bact_OuterMem_StrucFunc"/>
</dbReference>
<feature type="transmembrane region" description="Helical" evidence="4">
    <location>
        <begin position="26"/>
        <end position="45"/>
    </location>
</feature>
<evidence type="ECO:0000256" key="2">
    <source>
        <dbReference type="ARBA" id="ARBA00023136"/>
    </source>
</evidence>
<dbReference type="Pfam" id="PF00691">
    <property type="entry name" value="OmpA"/>
    <property type="match status" value="1"/>
</dbReference>
<evidence type="ECO:0000313" key="6">
    <source>
        <dbReference type="EMBL" id="MBV6341807.1"/>
    </source>
</evidence>
<evidence type="ECO:0000256" key="4">
    <source>
        <dbReference type="SAM" id="Phobius"/>
    </source>
</evidence>
<name>A0ABS6RYT6_9BACT</name>
<gene>
    <name evidence="6" type="ORF">HWQ67_09440</name>
</gene>
<dbReference type="PANTHER" id="PTHR30329:SF21">
    <property type="entry name" value="LIPOPROTEIN YIAD-RELATED"/>
    <property type="match status" value="1"/>
</dbReference>
<evidence type="ECO:0000259" key="5">
    <source>
        <dbReference type="PROSITE" id="PS51123"/>
    </source>
</evidence>
<dbReference type="InterPro" id="IPR006665">
    <property type="entry name" value="OmpA-like"/>
</dbReference>
<evidence type="ECO:0000256" key="3">
    <source>
        <dbReference type="PROSITE-ProRule" id="PRU00473"/>
    </source>
</evidence>
<keyword evidence="7" id="KW-1185">Reference proteome</keyword>
<organism evidence="6 7">
    <name type="scientific">Candidatus Magnetobacterium casense</name>
    <dbReference type="NCBI Taxonomy" id="1455061"/>
    <lineage>
        <taxon>Bacteria</taxon>
        <taxon>Pseudomonadati</taxon>
        <taxon>Nitrospirota</taxon>
        <taxon>Thermodesulfovibrionia</taxon>
        <taxon>Thermodesulfovibrionales</taxon>
        <taxon>Candidatus Magnetobacteriaceae</taxon>
        <taxon>Candidatus Magnetobacterium</taxon>
    </lineage>
</organism>
<reference evidence="6 7" key="1">
    <citation type="journal article" date="2020" name="J Geophys Res Biogeosci">
        <title>Magnetotaxis as an Adaptation to Enable Bacterial Shuttling of Microbial Sulfur and Sulfur Cycling Across Aquatic Oxic#Anoxic Interfaces.</title>
        <authorList>
            <person name="Li J."/>
            <person name="Liu P."/>
            <person name="Wang J."/>
            <person name="Roberts A.P."/>
            <person name="Pan Y."/>
        </authorList>
    </citation>
    <scope>NUCLEOTIDE SEQUENCE [LARGE SCALE GENOMIC DNA]</scope>
    <source>
        <strain evidence="6 7">MYR-1_YQ</strain>
    </source>
</reference>
<evidence type="ECO:0000256" key="1">
    <source>
        <dbReference type="ARBA" id="ARBA00004370"/>
    </source>
</evidence>
<sequence length="275" mass="30609">MKGQSIIIKKVKKAGHGGGHGGSWKVAYADFVTAMMAFFLLMWLLSMVSPEKRLKLASYFAQLSIYDSIGFSFLGKGAEVLDTQIPKSELMPSDRQVGSFFSIKDELKKRLKEQVEKKMADVKDQVMVDVVENGIRIQLIDKEGGKPMFALGKADLTPDAKAIIKIVTENIKDIQDAKVSIEGHTDALNYATTKYTNWELSTDRASTARKELELNGLNPDRLSKVAGFAATDLLIKTSPTDPRNRRISILVFSETKSDDIKKINPIKEVPQLRTQ</sequence>
<comment type="caution">
    <text evidence="6">The sequence shown here is derived from an EMBL/GenBank/DDBJ whole genome shotgun (WGS) entry which is preliminary data.</text>
</comment>
<dbReference type="Pfam" id="PF13677">
    <property type="entry name" value="MotB_plug"/>
    <property type="match status" value="1"/>
</dbReference>
<dbReference type="Proteomes" id="UP001196980">
    <property type="component" value="Unassembled WGS sequence"/>
</dbReference>
<keyword evidence="4" id="KW-1133">Transmembrane helix</keyword>
<proteinExistence type="predicted"/>
<dbReference type="PANTHER" id="PTHR30329">
    <property type="entry name" value="STATOR ELEMENT OF FLAGELLAR MOTOR COMPLEX"/>
    <property type="match status" value="1"/>
</dbReference>
<feature type="domain" description="OmpA-like" evidence="5">
    <location>
        <begin position="136"/>
        <end position="255"/>
    </location>
</feature>
<comment type="subcellular location">
    <subcellularLocation>
        <location evidence="1">Membrane</location>
    </subcellularLocation>
</comment>
<dbReference type="InterPro" id="IPR025713">
    <property type="entry name" value="MotB-like_N_dom"/>
</dbReference>
<accession>A0ABS6RYT6</accession>
<dbReference type="RefSeq" id="WP_218252437.1">
    <property type="nucleotide sequence ID" value="NZ_JABXWD010000152.1"/>
</dbReference>
<dbReference type="CDD" id="cd07185">
    <property type="entry name" value="OmpA_C-like"/>
    <property type="match status" value="1"/>
</dbReference>
<keyword evidence="2 3" id="KW-0472">Membrane</keyword>
<evidence type="ECO:0000313" key="7">
    <source>
        <dbReference type="Proteomes" id="UP001196980"/>
    </source>
</evidence>